<reference evidence="1" key="1">
    <citation type="submission" date="2024-05" db="EMBL/GenBank/DDBJ databases">
        <title>Isolation and characterization of Sporomusa carbonis sp. nov., a carboxydotrophic hydrogenogen in the genus of Sporomusa isolated from a charcoal burning pile.</title>
        <authorList>
            <person name="Boeer T."/>
            <person name="Rosenbaum F."/>
            <person name="Eysell L."/>
            <person name="Mueller V."/>
            <person name="Daniel R."/>
            <person name="Poehlein A."/>
        </authorList>
    </citation>
    <scope>NUCLEOTIDE SEQUENCE [LARGE SCALE GENOMIC DNA]</scope>
    <source>
        <strain evidence="1">DSM 10669</strain>
    </source>
</reference>
<dbReference type="Proteomes" id="UP000216752">
    <property type="component" value="Chromosome"/>
</dbReference>
<gene>
    <name evidence="1" type="ORF">SPSIL_014390</name>
</gene>
<sequence>MNDMKTSRIKCEKSGLSIFENDDWPEMVNFLIDVIIRLEKALQVPIKEVNKILKNGIENIHIGEENNA</sequence>
<evidence type="ECO:0000313" key="2">
    <source>
        <dbReference type="Proteomes" id="UP000216752"/>
    </source>
</evidence>
<dbReference type="EMBL" id="CP155573">
    <property type="protein sequence ID" value="XFO65330.1"/>
    <property type="molecule type" value="Genomic_DNA"/>
</dbReference>
<keyword evidence="2" id="KW-1185">Reference proteome</keyword>
<dbReference type="RefSeq" id="WP_144034008.1">
    <property type="nucleotide sequence ID" value="NZ_CP155573.1"/>
</dbReference>
<protein>
    <recommendedName>
        <fullName evidence="3">MazG nucleotide pyrophosphohydrolase domain protein</fullName>
    </recommendedName>
</protein>
<evidence type="ECO:0008006" key="3">
    <source>
        <dbReference type="Google" id="ProtNLM"/>
    </source>
</evidence>
<proteinExistence type="predicted"/>
<name>A0ABZ3II52_9FIRM</name>
<evidence type="ECO:0000313" key="1">
    <source>
        <dbReference type="EMBL" id="XFO65330.1"/>
    </source>
</evidence>
<accession>A0ABZ3II52</accession>
<organism evidence="1 2">
    <name type="scientific">Sporomusa silvacetica DSM 10669</name>
    <dbReference type="NCBI Taxonomy" id="1123289"/>
    <lineage>
        <taxon>Bacteria</taxon>
        <taxon>Bacillati</taxon>
        <taxon>Bacillota</taxon>
        <taxon>Negativicutes</taxon>
        <taxon>Selenomonadales</taxon>
        <taxon>Sporomusaceae</taxon>
        <taxon>Sporomusa</taxon>
    </lineage>
</organism>